<proteinExistence type="predicted"/>
<dbReference type="GO" id="GO:0005524">
    <property type="term" value="F:ATP binding"/>
    <property type="evidence" value="ECO:0007669"/>
    <property type="project" value="InterPro"/>
</dbReference>
<evidence type="ECO:0000259" key="1">
    <source>
        <dbReference type="PROSITE" id="PS50011"/>
    </source>
</evidence>
<dbReference type="InterPro" id="IPR000719">
    <property type="entry name" value="Prot_kinase_dom"/>
</dbReference>
<dbReference type="AlphaFoldDB" id="A0AAN7AQX3"/>
<dbReference type="Gene3D" id="1.10.510.10">
    <property type="entry name" value="Transferase(Phosphotransferase) domain 1"/>
    <property type="match status" value="1"/>
</dbReference>
<protein>
    <recommendedName>
        <fullName evidence="1">Protein kinase domain-containing protein</fullName>
    </recommendedName>
</protein>
<dbReference type="EMBL" id="MU863995">
    <property type="protein sequence ID" value="KAK4196058.1"/>
    <property type="molecule type" value="Genomic_DNA"/>
</dbReference>
<dbReference type="PANTHER" id="PTHR44329">
    <property type="entry name" value="SERINE/THREONINE-PROTEIN KINASE TNNI3K-RELATED"/>
    <property type="match status" value="1"/>
</dbReference>
<feature type="domain" description="Protein kinase" evidence="1">
    <location>
        <begin position="1"/>
        <end position="407"/>
    </location>
</feature>
<evidence type="ECO:0000313" key="3">
    <source>
        <dbReference type="Proteomes" id="UP001303160"/>
    </source>
</evidence>
<name>A0AAN7AQX3_9PEZI</name>
<gene>
    <name evidence="2" type="ORF">QBC40DRAFT_268808</name>
</gene>
<accession>A0AAN7AQX3</accession>
<organism evidence="2 3">
    <name type="scientific">Triangularia verruculosa</name>
    <dbReference type="NCBI Taxonomy" id="2587418"/>
    <lineage>
        <taxon>Eukaryota</taxon>
        <taxon>Fungi</taxon>
        <taxon>Dikarya</taxon>
        <taxon>Ascomycota</taxon>
        <taxon>Pezizomycotina</taxon>
        <taxon>Sordariomycetes</taxon>
        <taxon>Sordariomycetidae</taxon>
        <taxon>Sordariales</taxon>
        <taxon>Podosporaceae</taxon>
        <taxon>Triangularia</taxon>
    </lineage>
</organism>
<dbReference type="InterPro" id="IPR011009">
    <property type="entry name" value="Kinase-like_dom_sf"/>
</dbReference>
<dbReference type="PROSITE" id="PS50011">
    <property type="entry name" value="PROTEIN_KINASE_DOM"/>
    <property type="match status" value="1"/>
</dbReference>
<reference evidence="2" key="1">
    <citation type="journal article" date="2023" name="Mol. Phylogenet. Evol.">
        <title>Genome-scale phylogeny and comparative genomics of the fungal order Sordariales.</title>
        <authorList>
            <person name="Hensen N."/>
            <person name="Bonometti L."/>
            <person name="Westerberg I."/>
            <person name="Brannstrom I.O."/>
            <person name="Guillou S."/>
            <person name="Cros-Aarteil S."/>
            <person name="Calhoun S."/>
            <person name="Haridas S."/>
            <person name="Kuo A."/>
            <person name="Mondo S."/>
            <person name="Pangilinan J."/>
            <person name="Riley R."/>
            <person name="LaButti K."/>
            <person name="Andreopoulos B."/>
            <person name="Lipzen A."/>
            <person name="Chen C."/>
            <person name="Yan M."/>
            <person name="Daum C."/>
            <person name="Ng V."/>
            <person name="Clum A."/>
            <person name="Steindorff A."/>
            <person name="Ohm R.A."/>
            <person name="Martin F."/>
            <person name="Silar P."/>
            <person name="Natvig D.O."/>
            <person name="Lalanne C."/>
            <person name="Gautier V."/>
            <person name="Ament-Velasquez S.L."/>
            <person name="Kruys A."/>
            <person name="Hutchinson M.I."/>
            <person name="Powell A.J."/>
            <person name="Barry K."/>
            <person name="Miller A.N."/>
            <person name="Grigoriev I.V."/>
            <person name="Debuchy R."/>
            <person name="Gladieux P."/>
            <person name="Hiltunen Thoren M."/>
            <person name="Johannesson H."/>
        </authorList>
    </citation>
    <scope>NUCLEOTIDE SEQUENCE</scope>
    <source>
        <strain evidence="2">CBS 315.58</strain>
    </source>
</reference>
<dbReference type="SUPFAM" id="SSF56112">
    <property type="entry name" value="Protein kinase-like (PK-like)"/>
    <property type="match status" value="1"/>
</dbReference>
<sequence>MAIPWDSLKLVFHAHENISIVQIGGLADDETLFVFKALMEETHYMYHELRLLLSMKSHPNIIARPHGLVMKSRQGDSEPGIVGFLLQLYPGPTLQRKLQIAGPTITMAEKLSWSRQLASALIHLRTQGPGYFPDFKPNNIVFAEPSAANELHHTPTSSVTRPILLDFEQRGTWYTWAPPEVRYIEYLELLALTSGEGQIRQRYTALLKQNFPHWSPEPGFLKRSISNARDGYNFAWTSLTEEGRAKAQMYAFGKVLWCIFEGVPSPDGPRRVESFLEDFQQNQNFPEFQASPPAIQQLIRRCTAGALDWGSQNSGVVRDGDRIVPWGREACAHVTAAEAQDAATQWWQNELALAEEFVQYQYGSRNGREDIVVPEHVAQLRRDIQKRPSLEEVVNVLLALEAQHETT</sequence>
<dbReference type="GO" id="GO:0004674">
    <property type="term" value="F:protein serine/threonine kinase activity"/>
    <property type="evidence" value="ECO:0007669"/>
    <property type="project" value="TreeGrafter"/>
</dbReference>
<reference evidence="2" key="2">
    <citation type="submission" date="2023-05" db="EMBL/GenBank/DDBJ databases">
        <authorList>
            <consortium name="Lawrence Berkeley National Laboratory"/>
            <person name="Steindorff A."/>
            <person name="Hensen N."/>
            <person name="Bonometti L."/>
            <person name="Westerberg I."/>
            <person name="Brannstrom I.O."/>
            <person name="Guillou S."/>
            <person name="Cros-Aarteil S."/>
            <person name="Calhoun S."/>
            <person name="Haridas S."/>
            <person name="Kuo A."/>
            <person name="Mondo S."/>
            <person name="Pangilinan J."/>
            <person name="Riley R."/>
            <person name="Labutti K."/>
            <person name="Andreopoulos B."/>
            <person name="Lipzen A."/>
            <person name="Chen C."/>
            <person name="Yanf M."/>
            <person name="Daum C."/>
            <person name="Ng V."/>
            <person name="Clum A."/>
            <person name="Ohm R."/>
            <person name="Martin F."/>
            <person name="Silar P."/>
            <person name="Natvig D."/>
            <person name="Lalanne C."/>
            <person name="Gautier V."/>
            <person name="Ament-Velasquez S.L."/>
            <person name="Kruys A."/>
            <person name="Hutchinson M.I."/>
            <person name="Powell A.J."/>
            <person name="Barry K."/>
            <person name="Miller A.N."/>
            <person name="Grigoriev I.V."/>
            <person name="Debuchy R."/>
            <person name="Gladieux P."/>
            <person name="Thoren M.H."/>
            <person name="Johannesson H."/>
        </authorList>
    </citation>
    <scope>NUCLEOTIDE SEQUENCE</scope>
    <source>
        <strain evidence="2">CBS 315.58</strain>
    </source>
</reference>
<evidence type="ECO:0000313" key="2">
    <source>
        <dbReference type="EMBL" id="KAK4196058.1"/>
    </source>
</evidence>
<dbReference type="InterPro" id="IPR051681">
    <property type="entry name" value="Ser/Thr_Kinases-Pseudokinases"/>
</dbReference>
<keyword evidence="3" id="KW-1185">Reference proteome</keyword>
<comment type="caution">
    <text evidence="2">The sequence shown here is derived from an EMBL/GenBank/DDBJ whole genome shotgun (WGS) entry which is preliminary data.</text>
</comment>
<dbReference type="Proteomes" id="UP001303160">
    <property type="component" value="Unassembled WGS sequence"/>
</dbReference>
<dbReference type="PANTHER" id="PTHR44329:SF289">
    <property type="entry name" value="SERINE_THREONINE-PROTEIN KINASE VIK"/>
    <property type="match status" value="1"/>
</dbReference>